<dbReference type="PANTHER" id="PTHR43842">
    <property type="entry name" value="PROPIONYL-COA CARBOXYLASE BETA CHAIN"/>
    <property type="match status" value="1"/>
</dbReference>
<dbReference type="eggNOG" id="COG4799">
    <property type="taxonomic scope" value="Bacteria"/>
</dbReference>
<dbReference type="AlphaFoldDB" id="E3J178"/>
<dbReference type="GO" id="GO:0004658">
    <property type="term" value="F:propionyl-CoA carboxylase activity"/>
    <property type="evidence" value="ECO:0007669"/>
    <property type="project" value="TreeGrafter"/>
</dbReference>
<dbReference type="SUPFAM" id="SSF52096">
    <property type="entry name" value="ClpP/crotonase"/>
    <property type="match status" value="2"/>
</dbReference>
<dbReference type="GO" id="GO:0016740">
    <property type="term" value="F:transferase activity"/>
    <property type="evidence" value="ECO:0007669"/>
    <property type="project" value="UniProtKB-KW"/>
</dbReference>
<feature type="domain" description="CoA carboxyltransferase C-terminal" evidence="2">
    <location>
        <begin position="218"/>
        <end position="454"/>
    </location>
</feature>
<dbReference type="InterPro" id="IPR029045">
    <property type="entry name" value="ClpP/crotonase-like_dom_sf"/>
</dbReference>
<dbReference type="InterPro" id="IPR011763">
    <property type="entry name" value="COA_CT_C"/>
</dbReference>
<accession>E3J178</accession>
<gene>
    <name evidence="3" type="ordered locus">FraEuI1c_1184</name>
</gene>
<sequence length="467" mass="48672">MSLSTLELVDPRSPVARLNRFFDADSVNLFAAPDSSGVVAGQGLVDGNEVVAFASDATVQGGAMGRDGCARIVHAIESAARMGVPVVGIWHSGGARLQEGVSSLDGMGRVFSAIVRASGRIPQISLVLGAAAGGAAYGPALTDLVIMGPDGKVFVTGPDVVRSVTGEDCTFDSLGGPTIHSTKSGVVHMTCDSDDQAYETTRHVVGLLADQGDIGEVEPRELAQFLPESPRRAYDVRPLVGGLVDDGFVEIHPRWARNIVTALGRLGGRTVGVIANNPLRRGGCLDSLSAEKAARFVRLCDSFGVPLVVLVDTPGYLPGVGQEWEGVVRRGAKLLYAFAEATVPRVTVMTRKAYGGAYIAMNSASLGATAVYAWPTAEVAVMGHEAAVKIIHRRTIAAVPEQRQPDKIKELAEEHAVTVGGVDKAVELGVVDAVVEPGDTRTVVAAAIAEALAAGRPDKNVHGNIPL</sequence>
<name>E3J178_PSEI1</name>
<dbReference type="PANTHER" id="PTHR43842:SF2">
    <property type="entry name" value="PROPIONYL-COA CARBOXYLASE BETA CHAIN, MITOCHONDRIAL"/>
    <property type="match status" value="1"/>
</dbReference>
<dbReference type="OrthoDB" id="9803706at2"/>
<dbReference type="GO" id="GO:0009317">
    <property type="term" value="C:acetyl-CoA carboxylase complex"/>
    <property type="evidence" value="ECO:0007669"/>
    <property type="project" value="TreeGrafter"/>
</dbReference>
<dbReference type="Proteomes" id="UP000002484">
    <property type="component" value="Chromosome"/>
</dbReference>
<evidence type="ECO:0000313" key="4">
    <source>
        <dbReference type="Proteomes" id="UP000002484"/>
    </source>
</evidence>
<proteinExistence type="predicted"/>
<reference evidence="3 4" key="1">
    <citation type="submission" date="2010-10" db="EMBL/GenBank/DDBJ databases">
        <title>Complete sequence of Frankia sp. EuI1c.</title>
        <authorList>
            <consortium name="US DOE Joint Genome Institute"/>
            <person name="Lucas S."/>
            <person name="Copeland A."/>
            <person name="Lapidus A."/>
            <person name="Cheng J.-F."/>
            <person name="Bruce D."/>
            <person name="Goodwin L."/>
            <person name="Pitluck S."/>
            <person name="Chertkov O."/>
            <person name="Detter J.C."/>
            <person name="Han C."/>
            <person name="Tapia R."/>
            <person name="Land M."/>
            <person name="Hauser L."/>
            <person name="Jeffries C."/>
            <person name="Kyrpides N."/>
            <person name="Ivanova N."/>
            <person name="Mikhailova N."/>
            <person name="Beauchemin N."/>
            <person name="Sen A."/>
            <person name="Sur S.A."/>
            <person name="Gtari M."/>
            <person name="Wall L."/>
            <person name="Tisa L."/>
            <person name="Woyke T."/>
        </authorList>
    </citation>
    <scope>NUCLEOTIDE SEQUENCE [LARGE SCALE GENOMIC DNA]</scope>
    <source>
        <strain evidence="4">DSM 45817 / CECT 9037 / EuI1c</strain>
    </source>
</reference>
<dbReference type="Pfam" id="PF01039">
    <property type="entry name" value="Carboxyl_trans"/>
    <property type="match status" value="1"/>
</dbReference>
<evidence type="ECO:0000313" key="3">
    <source>
        <dbReference type="EMBL" id="ADP79256.1"/>
    </source>
</evidence>
<dbReference type="InterPro" id="IPR051047">
    <property type="entry name" value="AccD/PCCB"/>
</dbReference>
<dbReference type="InterPro" id="IPR011762">
    <property type="entry name" value="COA_CT_N"/>
</dbReference>
<dbReference type="HOGENOM" id="CLU_018822_6_2_11"/>
<dbReference type="Gene3D" id="3.90.226.10">
    <property type="entry name" value="2-enoyl-CoA Hydratase, Chain A, domain 1"/>
    <property type="match status" value="2"/>
</dbReference>
<dbReference type="RefSeq" id="WP_013422377.1">
    <property type="nucleotide sequence ID" value="NC_014666.1"/>
</dbReference>
<keyword evidence="4" id="KW-1185">Reference proteome</keyword>
<feature type="domain" description="CoA carboxyltransferase N-terminal" evidence="1">
    <location>
        <begin position="1"/>
        <end position="220"/>
    </location>
</feature>
<organism evidence="3 4">
    <name type="scientific">Pseudofrankia inefficax (strain DSM 45817 / CECT 9037 / DDB 130130 / EuI1c)</name>
    <name type="common">Frankia inefficax</name>
    <dbReference type="NCBI Taxonomy" id="298654"/>
    <lineage>
        <taxon>Bacteria</taxon>
        <taxon>Bacillati</taxon>
        <taxon>Actinomycetota</taxon>
        <taxon>Actinomycetes</taxon>
        <taxon>Frankiales</taxon>
        <taxon>Frankiaceae</taxon>
        <taxon>Pseudofrankia</taxon>
    </lineage>
</organism>
<dbReference type="KEGG" id="fri:FraEuI1c_1184"/>
<keyword evidence="3" id="KW-0808">Transferase</keyword>
<dbReference type="InterPro" id="IPR034733">
    <property type="entry name" value="AcCoA_carboxyl_beta"/>
</dbReference>
<dbReference type="PROSITE" id="PS50980">
    <property type="entry name" value="COA_CT_NTER"/>
    <property type="match status" value="1"/>
</dbReference>
<protein>
    <submittedName>
        <fullName evidence="3">Carboxyl transferase</fullName>
    </submittedName>
</protein>
<dbReference type="EMBL" id="CP002299">
    <property type="protein sequence ID" value="ADP79256.1"/>
    <property type="molecule type" value="Genomic_DNA"/>
</dbReference>
<evidence type="ECO:0000259" key="1">
    <source>
        <dbReference type="PROSITE" id="PS50980"/>
    </source>
</evidence>
<dbReference type="STRING" id="298654.FraEuI1c_1184"/>
<evidence type="ECO:0000259" key="2">
    <source>
        <dbReference type="PROSITE" id="PS50989"/>
    </source>
</evidence>
<dbReference type="InParanoid" id="E3J178"/>
<dbReference type="PROSITE" id="PS50989">
    <property type="entry name" value="COA_CT_CTER"/>
    <property type="match status" value="1"/>
</dbReference>